<dbReference type="InterPro" id="IPR006103">
    <property type="entry name" value="Glyco_hydro_2_cat"/>
</dbReference>
<accession>A0ABS6X565</accession>
<dbReference type="EMBL" id="JAHWGL010000143">
    <property type="protein sequence ID" value="MBW3130971.1"/>
    <property type="molecule type" value="Genomic_DNA"/>
</dbReference>
<protein>
    <recommendedName>
        <fullName evidence="2">Glycoside hydrolase family 2 catalytic domain-containing protein</fullName>
    </recommendedName>
</protein>
<evidence type="ECO:0000313" key="4">
    <source>
        <dbReference type="Proteomes" id="UP000826188"/>
    </source>
</evidence>
<name>A0ABS6X565_9BACT</name>
<keyword evidence="1" id="KW-0732">Signal</keyword>
<evidence type="ECO:0000313" key="3">
    <source>
        <dbReference type="EMBL" id="MBW3130971.1"/>
    </source>
</evidence>
<comment type="caution">
    <text evidence="3">The sequence shown here is derived from an EMBL/GenBank/DDBJ whole genome shotgun (WGS) entry which is preliminary data.</text>
</comment>
<dbReference type="Proteomes" id="UP000826188">
    <property type="component" value="Unassembled WGS sequence"/>
</dbReference>
<reference evidence="3 4" key="1">
    <citation type="submission" date="2021-07" db="EMBL/GenBank/DDBJ databases">
        <title>Hymenobacter profundi sp. nov., isolated from deep-sea water.</title>
        <authorList>
            <person name="Kim M.K."/>
        </authorList>
    </citation>
    <scope>NUCLEOTIDE SEQUENCE [LARGE SCALE GENOMIC DNA]</scope>
    <source>
        <strain evidence="3 4">M2</strain>
    </source>
</reference>
<gene>
    <name evidence="3" type="ORF">KYK14_20605</name>
</gene>
<feature type="domain" description="Glycoside hydrolase family 2 catalytic" evidence="2">
    <location>
        <begin position="107"/>
        <end position="241"/>
    </location>
</feature>
<evidence type="ECO:0000256" key="1">
    <source>
        <dbReference type="SAM" id="SignalP"/>
    </source>
</evidence>
<evidence type="ECO:0000259" key="2">
    <source>
        <dbReference type="Pfam" id="PF02836"/>
    </source>
</evidence>
<organism evidence="3 4">
    <name type="scientific">Hymenobacter profundi</name>
    <dbReference type="NCBI Taxonomy" id="1982110"/>
    <lineage>
        <taxon>Bacteria</taxon>
        <taxon>Pseudomonadati</taxon>
        <taxon>Bacteroidota</taxon>
        <taxon>Cytophagia</taxon>
        <taxon>Cytophagales</taxon>
        <taxon>Hymenobacteraceae</taxon>
        <taxon>Hymenobacter</taxon>
    </lineage>
</organism>
<dbReference type="PROSITE" id="PS51257">
    <property type="entry name" value="PROKAR_LIPOPROTEIN"/>
    <property type="match status" value="1"/>
</dbReference>
<keyword evidence="4" id="KW-1185">Reference proteome</keyword>
<proteinExistence type="predicted"/>
<dbReference type="Pfam" id="PF02836">
    <property type="entry name" value="Glyco_hydro_2_C"/>
    <property type="match status" value="1"/>
</dbReference>
<feature type="signal peptide" evidence="1">
    <location>
        <begin position="1"/>
        <end position="22"/>
    </location>
</feature>
<dbReference type="RefSeq" id="WP_219161578.1">
    <property type="nucleotide sequence ID" value="NZ_JAHWGL010000143.1"/>
</dbReference>
<feature type="chain" id="PRO_5047094940" description="Glycoside hydrolase family 2 catalytic domain-containing protein" evidence="1">
    <location>
        <begin position="23"/>
        <end position="442"/>
    </location>
</feature>
<sequence length="442" mass="49316">MTKFVKCLCFKIIAFAVVIASACSSDDKARTTGAAVRASGILPVQIVTTPTGYQLLRGGKPYFIKGAAGLQYFNEVRLAGGNSVRLWSTDYAEPLLEEAQRQGLTVTLGLWMPHNRSGFDYHDQKSVAKLMENLREEVIKYRNSPALLMWSLGNELNMHIVDPNVYQVVNEAARMIHELDPFHPVTTILDSSLNLADAVRIMSPEIDLLSVNTFGGLRTLPQDLQRFKWTKPYIVTEFGAKGYWESDSTAWGAPLEQTSTEKAVFLQERYQESILADSTHCLGSYIFYWGQKNEMTPTWFSLTNAVGEKTQAIDVMYKLWSHQPAPNAAPQIRLFELAGKSKAKKLLLQANETYSAQAVAFDPDGDSLTTRWEILPEGTTRYTVSVGDDSPLEPVPGSIKQVRGIRTQIRMPSTAGYYRLYVTVSDGHGSVATANQPFRCYE</sequence>